<evidence type="ECO:0000256" key="2">
    <source>
        <dbReference type="ARBA" id="ARBA00004270"/>
    </source>
</evidence>
<name>A0A5N5QVC3_9AGAM</name>
<dbReference type="InterPro" id="IPR029058">
    <property type="entry name" value="AB_hydrolase_fold"/>
</dbReference>
<evidence type="ECO:0000256" key="9">
    <source>
        <dbReference type="ARBA" id="ARBA00022801"/>
    </source>
</evidence>
<dbReference type="GO" id="GO:0005775">
    <property type="term" value="C:vacuolar lumen"/>
    <property type="evidence" value="ECO:0007669"/>
    <property type="project" value="TreeGrafter"/>
</dbReference>
<keyword evidence="19" id="KW-0732">Signal</keyword>
<dbReference type="Proteomes" id="UP000383932">
    <property type="component" value="Unassembled WGS sequence"/>
</dbReference>
<dbReference type="SUPFAM" id="SSF53474">
    <property type="entry name" value="alpha/beta-Hydrolases"/>
    <property type="match status" value="1"/>
</dbReference>
<evidence type="ECO:0000256" key="16">
    <source>
        <dbReference type="ARBA" id="ARBA00023180"/>
    </source>
</evidence>
<feature type="chain" id="PRO_5024421036" description="triacylglycerol lipase" evidence="19">
    <location>
        <begin position="22"/>
        <end position="404"/>
    </location>
</feature>
<evidence type="ECO:0000256" key="10">
    <source>
        <dbReference type="ARBA" id="ARBA00022963"/>
    </source>
</evidence>
<evidence type="ECO:0000256" key="6">
    <source>
        <dbReference type="ARBA" id="ARBA00013279"/>
    </source>
</evidence>
<keyword evidence="13" id="KW-0072">Autophagy</keyword>
<evidence type="ECO:0000256" key="17">
    <source>
        <dbReference type="ARBA" id="ARBA00024663"/>
    </source>
</evidence>
<accession>A0A5N5QVC3</accession>
<keyword evidence="11" id="KW-0735">Signal-anchor</keyword>
<dbReference type="GO" id="GO:0004806">
    <property type="term" value="F:triacylglycerol lipase activity"/>
    <property type="evidence" value="ECO:0007669"/>
    <property type="project" value="UniProtKB-EC"/>
</dbReference>
<keyword evidence="12" id="KW-1133">Transmembrane helix</keyword>
<dbReference type="GO" id="GO:0004620">
    <property type="term" value="F:phospholipase activity"/>
    <property type="evidence" value="ECO:0007669"/>
    <property type="project" value="TreeGrafter"/>
</dbReference>
<dbReference type="GO" id="GO:0034727">
    <property type="term" value="P:piecemeal microautophagy of the nucleus"/>
    <property type="evidence" value="ECO:0007669"/>
    <property type="project" value="TreeGrafter"/>
</dbReference>
<dbReference type="CDD" id="cd00519">
    <property type="entry name" value="Lipase_3"/>
    <property type="match status" value="1"/>
</dbReference>
<reference evidence="21 22" key="1">
    <citation type="journal article" date="2019" name="Fungal Biol. Biotechnol.">
        <title>Draft genome sequence of fastidious pathogen Ceratobasidium theobromae, which causes vascular-streak dieback in Theobroma cacao.</title>
        <authorList>
            <person name="Ali S.S."/>
            <person name="Asman A."/>
            <person name="Shao J."/>
            <person name="Firmansyah A.P."/>
            <person name="Susilo A.W."/>
            <person name="Rosmana A."/>
            <person name="McMahon P."/>
            <person name="Junaid M."/>
            <person name="Guest D."/>
            <person name="Kheng T.Y."/>
            <person name="Meinhardt L.W."/>
            <person name="Bailey B.A."/>
        </authorList>
    </citation>
    <scope>NUCLEOTIDE SEQUENCE [LARGE SCALE GENOMIC DNA]</scope>
    <source>
        <strain evidence="21 22">CT2</strain>
    </source>
</reference>
<comment type="similarity">
    <text evidence="4">Belongs to the AB hydrolase superfamily. Lipase family.</text>
</comment>
<dbReference type="GO" id="GO:0032585">
    <property type="term" value="C:multivesicular body membrane"/>
    <property type="evidence" value="ECO:0007669"/>
    <property type="project" value="UniProtKB-SubCell"/>
</dbReference>
<evidence type="ECO:0000256" key="3">
    <source>
        <dbReference type="ARBA" id="ARBA00004343"/>
    </source>
</evidence>
<comment type="catalytic activity">
    <reaction evidence="1">
        <text>a triacylglycerol + H2O = a diacylglycerol + a fatty acid + H(+)</text>
        <dbReference type="Rhea" id="RHEA:12044"/>
        <dbReference type="ChEBI" id="CHEBI:15377"/>
        <dbReference type="ChEBI" id="CHEBI:15378"/>
        <dbReference type="ChEBI" id="CHEBI:17855"/>
        <dbReference type="ChEBI" id="CHEBI:18035"/>
        <dbReference type="ChEBI" id="CHEBI:28868"/>
        <dbReference type="EC" id="3.1.1.3"/>
    </reaction>
</comment>
<dbReference type="EC" id="3.1.1.3" evidence="6"/>
<protein>
    <recommendedName>
        <fullName evidence="6">triacylglycerol lipase</fullName>
        <ecNumber evidence="6">3.1.1.3</ecNumber>
    </recommendedName>
    <alternativeName>
        <fullName evidence="18">Autophagy-related protein 15</fullName>
    </alternativeName>
</protein>
<dbReference type="Pfam" id="PF01764">
    <property type="entry name" value="Lipase_3"/>
    <property type="match status" value="1"/>
</dbReference>
<keyword evidence="15" id="KW-0472">Membrane</keyword>
<keyword evidence="10" id="KW-0442">Lipid degradation</keyword>
<evidence type="ECO:0000259" key="20">
    <source>
        <dbReference type="Pfam" id="PF01764"/>
    </source>
</evidence>
<feature type="signal peptide" evidence="19">
    <location>
        <begin position="1"/>
        <end position="21"/>
    </location>
</feature>
<evidence type="ECO:0000256" key="18">
    <source>
        <dbReference type="ARBA" id="ARBA00029828"/>
    </source>
</evidence>
<dbReference type="GO" id="GO:0006660">
    <property type="term" value="P:phosphatidylserine catabolic process"/>
    <property type="evidence" value="ECO:0007669"/>
    <property type="project" value="TreeGrafter"/>
</dbReference>
<evidence type="ECO:0000256" key="4">
    <source>
        <dbReference type="ARBA" id="ARBA00010701"/>
    </source>
</evidence>
<dbReference type="Gene3D" id="3.40.50.1820">
    <property type="entry name" value="alpha/beta hydrolase"/>
    <property type="match status" value="1"/>
</dbReference>
<comment type="caution">
    <text evidence="21">The sequence shown here is derived from an EMBL/GenBank/DDBJ whole genome shotgun (WGS) entry which is preliminary data.</text>
</comment>
<comment type="subcellular location">
    <subcellularLocation>
        <location evidence="3">Endosome</location>
        <location evidence="3">Multivesicular body membrane</location>
        <topology evidence="3">Single-pass type II membrane protein</topology>
    </subcellularLocation>
    <subcellularLocation>
        <location evidence="2">Prevacuolar compartment membrane</location>
        <topology evidence="2">Single-pass type II membrane protein</topology>
    </subcellularLocation>
</comment>
<dbReference type="InterPro" id="IPR002921">
    <property type="entry name" value="Fungal_lipase-type"/>
</dbReference>
<keyword evidence="7" id="KW-0812">Transmembrane</keyword>
<keyword evidence="16" id="KW-0325">Glycoprotein</keyword>
<keyword evidence="22" id="KW-1185">Reference proteome</keyword>
<organism evidence="21 22">
    <name type="scientific">Ceratobasidium theobromae</name>
    <dbReference type="NCBI Taxonomy" id="1582974"/>
    <lineage>
        <taxon>Eukaryota</taxon>
        <taxon>Fungi</taxon>
        <taxon>Dikarya</taxon>
        <taxon>Basidiomycota</taxon>
        <taxon>Agaricomycotina</taxon>
        <taxon>Agaricomycetes</taxon>
        <taxon>Cantharellales</taxon>
        <taxon>Ceratobasidiaceae</taxon>
        <taxon>Ceratobasidium</taxon>
    </lineage>
</organism>
<keyword evidence="14" id="KW-0443">Lipid metabolism</keyword>
<dbReference type="EMBL" id="SSOP01000007">
    <property type="protein sequence ID" value="KAB5595712.1"/>
    <property type="molecule type" value="Genomic_DNA"/>
</dbReference>
<dbReference type="GO" id="GO:0034496">
    <property type="term" value="P:multivesicular body membrane disassembly"/>
    <property type="evidence" value="ECO:0007669"/>
    <property type="project" value="TreeGrafter"/>
</dbReference>
<dbReference type="OrthoDB" id="58570at2759"/>
<keyword evidence="8" id="KW-0967">Endosome</keyword>
<evidence type="ECO:0000256" key="8">
    <source>
        <dbReference type="ARBA" id="ARBA00022753"/>
    </source>
</evidence>
<evidence type="ECO:0000256" key="12">
    <source>
        <dbReference type="ARBA" id="ARBA00022989"/>
    </source>
</evidence>
<gene>
    <name evidence="21" type="ORF">CTheo_950</name>
</gene>
<feature type="domain" description="Fungal lipase-type" evidence="20">
    <location>
        <begin position="235"/>
        <end position="271"/>
    </location>
</feature>
<dbReference type="AlphaFoldDB" id="A0A5N5QVC3"/>
<comment type="function">
    <text evidence="17">Lipase which is essential for lysis of subvacuolar cytoplasm to vacuole targeted bodies and intravacuolar autophagic bodies. Involved in the lysis of intravacuolar multivesicular body (MVB) vesicles. The intravacuolar membrane disintegration by ATG15 is critical to life span extension.</text>
</comment>
<evidence type="ECO:0000256" key="1">
    <source>
        <dbReference type="ARBA" id="ARBA00001024"/>
    </source>
</evidence>
<dbReference type="GO" id="GO:0046461">
    <property type="term" value="P:neutral lipid catabolic process"/>
    <property type="evidence" value="ECO:0007669"/>
    <property type="project" value="TreeGrafter"/>
</dbReference>
<evidence type="ECO:0000256" key="14">
    <source>
        <dbReference type="ARBA" id="ARBA00023098"/>
    </source>
</evidence>
<keyword evidence="9" id="KW-0378">Hydrolase</keyword>
<evidence type="ECO:0000256" key="5">
    <source>
        <dbReference type="ARBA" id="ARBA00011137"/>
    </source>
</evidence>
<comment type="subunit">
    <text evidence="5">Binds to both phosphatidylinositol (PI) and phosphatidylinositol 3,5-bisphosphate (PIP2).</text>
</comment>
<evidence type="ECO:0000313" key="21">
    <source>
        <dbReference type="EMBL" id="KAB5595712.1"/>
    </source>
</evidence>
<evidence type="ECO:0000256" key="13">
    <source>
        <dbReference type="ARBA" id="ARBA00023006"/>
    </source>
</evidence>
<dbReference type="PANTHER" id="PTHR47175">
    <property type="entry name" value="LIPASE ATG15-RELATED"/>
    <property type="match status" value="1"/>
</dbReference>
<evidence type="ECO:0000256" key="19">
    <source>
        <dbReference type="SAM" id="SignalP"/>
    </source>
</evidence>
<proteinExistence type="inferred from homology"/>
<evidence type="ECO:0000313" key="22">
    <source>
        <dbReference type="Proteomes" id="UP000383932"/>
    </source>
</evidence>
<evidence type="ECO:0000256" key="15">
    <source>
        <dbReference type="ARBA" id="ARBA00023136"/>
    </source>
</evidence>
<sequence>MRTRLSLILLPTLFHAQRVKSLPNEIHFRPIQSHESTLNSTSDTPQTVFTPFTTGETHRLRTRTQTVYQPRFVEDVYRARERSLKLQQSEPIEWVQKDVLAPDVTDRLTLQELAKMTANAYAERGKSNWYEMSERWNTSYPFGWEADEDGFRGHVFVSDDKKIVVMSIKGTSLWTPIGDKTSKKDKLNDNLVSHSWYLALDTHPSLSCSRVAALVSIGLGPGKLTSLMLDSLFYNVGVGLYDGLIAAFPNASIWLTGHSLGGSLAALLGATFGVPTVTFESPGERLASARLHIPHAPGIPSAEHPITHVWHTGDPIPDGRCVGPTSLCAKAGYALETRCRNGKQIVYDTVTRKKWSPSVTRHRIGVVIKDVLGEDWDEDRAVPEAVPYDDCEVCDGKFITRRES</sequence>
<dbReference type="InterPro" id="IPR050805">
    <property type="entry name" value="ATG15_Lipase"/>
</dbReference>
<dbReference type="PANTHER" id="PTHR47175:SF2">
    <property type="entry name" value="LIPASE ATG15-RELATED"/>
    <property type="match status" value="1"/>
</dbReference>
<evidence type="ECO:0000256" key="11">
    <source>
        <dbReference type="ARBA" id="ARBA00022968"/>
    </source>
</evidence>
<evidence type="ECO:0000256" key="7">
    <source>
        <dbReference type="ARBA" id="ARBA00022692"/>
    </source>
</evidence>